<reference evidence="2" key="1">
    <citation type="submission" date="2020-10" db="EMBL/GenBank/DDBJ databases">
        <authorList>
            <person name="Gilroy R."/>
        </authorList>
    </citation>
    <scope>NUCLEOTIDE SEQUENCE</scope>
    <source>
        <strain evidence="2">USAMLcec3-3695</strain>
    </source>
</reference>
<evidence type="ECO:0000313" key="3">
    <source>
        <dbReference type="Proteomes" id="UP000824109"/>
    </source>
</evidence>
<evidence type="ECO:0000313" key="2">
    <source>
        <dbReference type="EMBL" id="HIU56193.1"/>
    </source>
</evidence>
<organism evidence="2 3">
    <name type="scientific">Candidatus Ornithomonoglobus merdipullorum</name>
    <dbReference type="NCBI Taxonomy" id="2840895"/>
    <lineage>
        <taxon>Bacteria</taxon>
        <taxon>Bacillati</taxon>
        <taxon>Bacillota</taxon>
        <taxon>Clostridia</taxon>
        <taxon>Candidatus Ornithomonoglobus</taxon>
    </lineage>
</organism>
<name>A0A9D1M9W4_9FIRM</name>
<feature type="region of interest" description="Disordered" evidence="1">
    <location>
        <begin position="1"/>
        <end position="64"/>
    </location>
</feature>
<protein>
    <submittedName>
        <fullName evidence="2">Uncharacterized protein</fullName>
    </submittedName>
</protein>
<dbReference type="EMBL" id="DVNB01000002">
    <property type="protein sequence ID" value="HIU56193.1"/>
    <property type="molecule type" value="Genomic_DNA"/>
</dbReference>
<sequence length="140" mass="14753">MLRSKTTTDENTAGETTGAETAEAVKTAADAAQTAADAAEKSKRAAAAVPERKGVDTQTSGAAAENHKGTMIYVGASLPGIKSNTALTGTVPEKLNVPFIRELVIPIEDFTGFLKKKAQAGSREDFCYRKSVEYAEILSK</sequence>
<accession>A0A9D1M9W4</accession>
<proteinExistence type="predicted"/>
<gene>
    <name evidence="2" type="ORF">IAA61_00100</name>
</gene>
<dbReference type="Proteomes" id="UP000824109">
    <property type="component" value="Unassembled WGS sequence"/>
</dbReference>
<evidence type="ECO:0000256" key="1">
    <source>
        <dbReference type="SAM" id="MobiDB-lite"/>
    </source>
</evidence>
<dbReference type="AlphaFoldDB" id="A0A9D1M9W4"/>
<comment type="caution">
    <text evidence="2">The sequence shown here is derived from an EMBL/GenBank/DDBJ whole genome shotgun (WGS) entry which is preliminary data.</text>
</comment>
<reference evidence="2" key="2">
    <citation type="journal article" date="2021" name="PeerJ">
        <title>Extensive microbial diversity within the chicken gut microbiome revealed by metagenomics and culture.</title>
        <authorList>
            <person name="Gilroy R."/>
            <person name="Ravi A."/>
            <person name="Getino M."/>
            <person name="Pursley I."/>
            <person name="Horton D.L."/>
            <person name="Alikhan N.F."/>
            <person name="Baker D."/>
            <person name="Gharbi K."/>
            <person name="Hall N."/>
            <person name="Watson M."/>
            <person name="Adriaenssens E.M."/>
            <person name="Foster-Nyarko E."/>
            <person name="Jarju S."/>
            <person name="Secka A."/>
            <person name="Antonio M."/>
            <person name="Oren A."/>
            <person name="Chaudhuri R.R."/>
            <person name="La Ragione R."/>
            <person name="Hildebrand F."/>
            <person name="Pallen M.J."/>
        </authorList>
    </citation>
    <scope>NUCLEOTIDE SEQUENCE</scope>
    <source>
        <strain evidence="2">USAMLcec3-3695</strain>
    </source>
</reference>
<feature type="compositionally biased region" description="Low complexity" evidence="1">
    <location>
        <begin position="9"/>
        <end position="37"/>
    </location>
</feature>